<organism evidence="2 3">
    <name type="scientific">Dactylosporangium vinaceum</name>
    <dbReference type="NCBI Taxonomy" id="53362"/>
    <lineage>
        <taxon>Bacteria</taxon>
        <taxon>Bacillati</taxon>
        <taxon>Actinomycetota</taxon>
        <taxon>Actinomycetes</taxon>
        <taxon>Micromonosporales</taxon>
        <taxon>Micromonosporaceae</taxon>
        <taxon>Dactylosporangium</taxon>
    </lineage>
</organism>
<sequence>MEHLATADGEGAPEERIVGLVRRQIGRWRREPFDLPGELLTGGGDEARLVDELRVDPVQADHHRVDLRDVLRAAARLGEPVDERRVLRRDEELVVPAAEQLGQVLHRLRRAPLHVPVGVAVRGLLDLHPEQQHRSGDRDEPADHDPHDKRPA</sequence>
<dbReference type="EMBL" id="JBHMCA010000043">
    <property type="protein sequence ID" value="MFB9445837.1"/>
    <property type="molecule type" value="Genomic_DNA"/>
</dbReference>
<evidence type="ECO:0000256" key="1">
    <source>
        <dbReference type="SAM" id="MobiDB-lite"/>
    </source>
</evidence>
<feature type="region of interest" description="Disordered" evidence="1">
    <location>
        <begin position="129"/>
        <end position="152"/>
    </location>
</feature>
<evidence type="ECO:0000313" key="3">
    <source>
        <dbReference type="Proteomes" id="UP001589608"/>
    </source>
</evidence>
<dbReference type="RefSeq" id="WP_223093094.1">
    <property type="nucleotide sequence ID" value="NZ_CP061913.1"/>
</dbReference>
<proteinExistence type="predicted"/>
<comment type="caution">
    <text evidence="2">The sequence shown here is derived from an EMBL/GenBank/DDBJ whole genome shotgun (WGS) entry which is preliminary data.</text>
</comment>
<dbReference type="Proteomes" id="UP001589608">
    <property type="component" value="Unassembled WGS sequence"/>
</dbReference>
<name>A0ABV5MAF0_9ACTN</name>
<accession>A0ABV5MAF0</accession>
<reference evidence="2 3" key="1">
    <citation type="submission" date="2024-09" db="EMBL/GenBank/DDBJ databases">
        <authorList>
            <person name="Sun Q."/>
            <person name="Mori K."/>
        </authorList>
    </citation>
    <scope>NUCLEOTIDE SEQUENCE [LARGE SCALE GENOMIC DNA]</scope>
    <source>
        <strain evidence="2 3">JCM 3307</strain>
    </source>
</reference>
<keyword evidence="3" id="KW-1185">Reference proteome</keyword>
<gene>
    <name evidence="2" type="ORF">ACFFTR_22380</name>
</gene>
<protein>
    <submittedName>
        <fullName evidence="2">Uncharacterized protein</fullName>
    </submittedName>
</protein>
<evidence type="ECO:0000313" key="2">
    <source>
        <dbReference type="EMBL" id="MFB9445837.1"/>
    </source>
</evidence>